<keyword evidence="2" id="KW-1185">Reference proteome</keyword>
<name>A0ACC0XQL9_9ROSI</name>
<comment type="caution">
    <text evidence="1">The sequence shown here is derived from an EMBL/GenBank/DDBJ whole genome shotgun (WGS) entry which is preliminary data.</text>
</comment>
<sequence length="237" mass="26424">MGLNFRNDIWGSWGFSGLDKESEKSIDKESKDIFYQELGGAVDELHVPTFTTIIQDFETGYWRFMGVGNVNVNDGVVCNNEAEEVCFDCGGGGVPHDALFFVLGYLGVKDLLSVERVCRSLHDAVRSDPLLWRSIHIDQPLSSKISDDALAKLTGRTVGTLQCLSLVNYCRITDIGLKRVLESNPGLKKIRMETPSGIKDSIPACIKCFLQAPGEIPYNGIYYDPLEEVWFCNLLFL</sequence>
<reference evidence="2" key="1">
    <citation type="journal article" date="2023" name="G3 (Bethesda)">
        <title>Genome assembly and association tests identify interacting loci associated with vigor, precocity, and sex in interspecific pistachio rootstocks.</title>
        <authorList>
            <person name="Palmer W."/>
            <person name="Jacygrad E."/>
            <person name="Sagayaradj S."/>
            <person name="Cavanaugh K."/>
            <person name="Han R."/>
            <person name="Bertier L."/>
            <person name="Beede B."/>
            <person name="Kafkas S."/>
            <person name="Golino D."/>
            <person name="Preece J."/>
            <person name="Michelmore R."/>
        </authorList>
    </citation>
    <scope>NUCLEOTIDE SEQUENCE [LARGE SCALE GENOMIC DNA]</scope>
</reference>
<proteinExistence type="predicted"/>
<protein>
    <submittedName>
        <fullName evidence="1">Uncharacterized protein</fullName>
    </submittedName>
</protein>
<evidence type="ECO:0000313" key="1">
    <source>
        <dbReference type="EMBL" id="KAJ0020612.1"/>
    </source>
</evidence>
<organism evidence="1 2">
    <name type="scientific">Pistacia integerrima</name>
    <dbReference type="NCBI Taxonomy" id="434235"/>
    <lineage>
        <taxon>Eukaryota</taxon>
        <taxon>Viridiplantae</taxon>
        <taxon>Streptophyta</taxon>
        <taxon>Embryophyta</taxon>
        <taxon>Tracheophyta</taxon>
        <taxon>Spermatophyta</taxon>
        <taxon>Magnoliopsida</taxon>
        <taxon>eudicotyledons</taxon>
        <taxon>Gunneridae</taxon>
        <taxon>Pentapetalae</taxon>
        <taxon>rosids</taxon>
        <taxon>malvids</taxon>
        <taxon>Sapindales</taxon>
        <taxon>Anacardiaceae</taxon>
        <taxon>Pistacia</taxon>
    </lineage>
</organism>
<evidence type="ECO:0000313" key="2">
    <source>
        <dbReference type="Proteomes" id="UP001163603"/>
    </source>
</evidence>
<gene>
    <name evidence="1" type="ORF">Pint_32433</name>
</gene>
<dbReference type="EMBL" id="CM047746">
    <property type="protein sequence ID" value="KAJ0020612.1"/>
    <property type="molecule type" value="Genomic_DNA"/>
</dbReference>
<accession>A0ACC0XQL9</accession>
<dbReference type="Proteomes" id="UP001163603">
    <property type="component" value="Chromosome 11"/>
</dbReference>